<proteinExistence type="predicted"/>
<protein>
    <recommendedName>
        <fullName evidence="6">Coilin</fullName>
    </recommendedName>
</protein>
<gene>
    <name evidence="4" type="ORF">GDO78_016358</name>
</gene>
<dbReference type="InterPro" id="IPR056398">
    <property type="entry name" value="Tudor_Coilin"/>
</dbReference>
<evidence type="ECO:0000313" key="5">
    <source>
        <dbReference type="Proteomes" id="UP000770717"/>
    </source>
</evidence>
<dbReference type="AlphaFoldDB" id="A0A8J6BRJ7"/>
<evidence type="ECO:0000259" key="3">
    <source>
        <dbReference type="Pfam" id="PF23086"/>
    </source>
</evidence>
<dbReference type="PANTHER" id="PTHR15197">
    <property type="entry name" value="COILIN P80"/>
    <property type="match status" value="1"/>
</dbReference>
<keyword evidence="5" id="KW-1185">Reference proteome</keyword>
<dbReference type="GO" id="GO:0030619">
    <property type="term" value="F:U1 snRNA binding"/>
    <property type="evidence" value="ECO:0007669"/>
    <property type="project" value="TreeGrafter"/>
</dbReference>
<feature type="domain" description="Coilin N-terminal" evidence="2">
    <location>
        <begin position="16"/>
        <end position="160"/>
    </location>
</feature>
<dbReference type="InterPro" id="IPR024822">
    <property type="entry name" value="Coilin"/>
</dbReference>
<evidence type="ECO:0000313" key="4">
    <source>
        <dbReference type="EMBL" id="KAG9466618.1"/>
    </source>
</evidence>
<dbReference type="InterPro" id="IPR031722">
    <property type="entry name" value="Coilin_N"/>
</dbReference>
<feature type="compositionally biased region" description="Basic and acidic residues" evidence="1">
    <location>
        <begin position="277"/>
        <end position="294"/>
    </location>
</feature>
<dbReference type="GO" id="GO:0015030">
    <property type="term" value="C:Cajal body"/>
    <property type="evidence" value="ECO:0007669"/>
    <property type="project" value="TreeGrafter"/>
</dbReference>
<feature type="region of interest" description="Disordered" evidence="1">
    <location>
        <begin position="96"/>
        <end position="379"/>
    </location>
</feature>
<name>A0A8J6BRJ7_ELECQ</name>
<evidence type="ECO:0000256" key="1">
    <source>
        <dbReference type="SAM" id="MobiDB-lite"/>
    </source>
</evidence>
<dbReference type="OrthoDB" id="74813at2759"/>
<feature type="compositionally biased region" description="Basic and acidic residues" evidence="1">
    <location>
        <begin position="307"/>
        <end position="318"/>
    </location>
</feature>
<dbReference type="Proteomes" id="UP000770717">
    <property type="component" value="Unassembled WGS sequence"/>
</dbReference>
<evidence type="ECO:0000259" key="2">
    <source>
        <dbReference type="Pfam" id="PF15862"/>
    </source>
</evidence>
<feature type="domain" description="Coilin tudor" evidence="3">
    <location>
        <begin position="484"/>
        <end position="576"/>
    </location>
</feature>
<evidence type="ECO:0008006" key="6">
    <source>
        <dbReference type="Google" id="ProtNLM"/>
    </source>
</evidence>
<organism evidence="4 5">
    <name type="scientific">Eleutherodactylus coqui</name>
    <name type="common">Puerto Rican coqui</name>
    <dbReference type="NCBI Taxonomy" id="57060"/>
    <lineage>
        <taxon>Eukaryota</taxon>
        <taxon>Metazoa</taxon>
        <taxon>Chordata</taxon>
        <taxon>Craniata</taxon>
        <taxon>Vertebrata</taxon>
        <taxon>Euteleostomi</taxon>
        <taxon>Amphibia</taxon>
        <taxon>Batrachia</taxon>
        <taxon>Anura</taxon>
        <taxon>Neobatrachia</taxon>
        <taxon>Hyloidea</taxon>
        <taxon>Eleutherodactylidae</taxon>
        <taxon>Eleutherodactylinae</taxon>
        <taxon>Eleutherodactylus</taxon>
        <taxon>Eleutherodactylus</taxon>
    </lineage>
</organism>
<sequence length="603" mass="66601">MPSSAAAVMAAPGGELRVRLLFDYPPPALPLSRQLWFMLDTELCRAVTDVSAIIRERFFYSRQGALSLYLDGCLLPPGESVRVIRDNEAISVRWEDTCGHGGGKRRRLEEGSGDPRVHRGASEERGEETPEKEEVHQRRKKRKKVAVTPIEDSKRPKKKNKEAVTPAEDSGRPKEYDNGAVTPTEVSGRPKKSNGAVTPTEVSGRPKKNKVVVTPTEVSGRPKKSNGAVTPIEANKWPKKKQQQVMTPEVASERPKKYNNGVVTPTEVSRGPKKHKEAVTAEEASRRPSKEKARSPQQDSELAAGASEKKDRRPDVSKKPPRVAPYQAEPSRAVQKEAPPPANSSAGQETSSSSSDEEDTRTEKPGPFLKAQQEEEDSSLEGFLIKKPLMCGFAVNPPVYNGQVARGGAQHRPSLKTAGRGIGRGWDVENLPWRGRGFRGRGKVQLQNTFFYSYSPETVKQQHLEEDVSHVSVLIQNPPELLKKDYSALPLLAAAPQPGNIIAFKLLELTENYTPEVSDYKEGRVLAYDPLSQQLEVEVLSQQKKKEPGKFDLVYEGEDGVDIVEYAVPQECKITQAWSSLIEPRLVTEHGPQQQLSAAPQGD</sequence>
<feature type="compositionally biased region" description="Basic and acidic residues" evidence="1">
    <location>
        <begin position="107"/>
        <end position="136"/>
    </location>
</feature>
<accession>A0A8J6BRJ7</accession>
<dbReference type="Pfam" id="PF15862">
    <property type="entry name" value="Coilin_N"/>
    <property type="match status" value="1"/>
</dbReference>
<dbReference type="Pfam" id="PF23086">
    <property type="entry name" value="Tudor_Coilin"/>
    <property type="match status" value="1"/>
</dbReference>
<dbReference type="GO" id="GO:0000387">
    <property type="term" value="P:spliceosomal snRNP assembly"/>
    <property type="evidence" value="ECO:0007669"/>
    <property type="project" value="TreeGrafter"/>
</dbReference>
<dbReference type="EMBL" id="WNTK01001948">
    <property type="protein sequence ID" value="KAG9466618.1"/>
    <property type="molecule type" value="Genomic_DNA"/>
</dbReference>
<reference evidence="4" key="1">
    <citation type="thesis" date="2020" institute="ProQuest LLC" country="789 East Eisenhower Parkway, Ann Arbor, MI, USA">
        <title>Comparative Genomics and Chromosome Evolution.</title>
        <authorList>
            <person name="Mudd A.B."/>
        </authorList>
    </citation>
    <scope>NUCLEOTIDE SEQUENCE</scope>
    <source>
        <strain evidence="4">HN-11 Male</strain>
        <tissue evidence="4">Kidney and liver</tissue>
    </source>
</reference>
<comment type="caution">
    <text evidence="4">The sequence shown here is derived from an EMBL/GenBank/DDBJ whole genome shotgun (WGS) entry which is preliminary data.</text>
</comment>
<dbReference type="PANTHER" id="PTHR15197:SF0">
    <property type="entry name" value="COILIN"/>
    <property type="match status" value="1"/>
</dbReference>
<dbReference type="GO" id="GO:0030620">
    <property type="term" value="F:U2 snRNA binding"/>
    <property type="evidence" value="ECO:0007669"/>
    <property type="project" value="TreeGrafter"/>
</dbReference>